<comment type="caution">
    <text evidence="2">The sequence shown here is derived from an EMBL/GenBank/DDBJ whole genome shotgun (WGS) entry which is preliminary data.</text>
</comment>
<gene>
    <name evidence="2" type="ORF">H8S77_18985</name>
</gene>
<dbReference type="InterPro" id="IPR029063">
    <property type="entry name" value="SAM-dependent_MTases_sf"/>
</dbReference>
<evidence type="ECO:0000313" key="2">
    <source>
        <dbReference type="EMBL" id="MBC5644967.1"/>
    </source>
</evidence>
<dbReference type="CDD" id="cd02440">
    <property type="entry name" value="AdoMet_MTases"/>
    <property type="match status" value="1"/>
</dbReference>
<dbReference type="SUPFAM" id="SSF53335">
    <property type="entry name" value="S-adenosyl-L-methionine-dependent methyltransferases"/>
    <property type="match status" value="1"/>
</dbReference>
<reference evidence="2 3" key="1">
    <citation type="submission" date="2020-08" db="EMBL/GenBank/DDBJ databases">
        <title>Genome public.</title>
        <authorList>
            <person name="Liu C."/>
            <person name="Sun Q."/>
        </authorList>
    </citation>
    <scope>NUCLEOTIDE SEQUENCE [LARGE SCALE GENOMIC DNA]</scope>
    <source>
        <strain evidence="2 3">BX2</strain>
    </source>
</reference>
<dbReference type="Gene3D" id="3.40.50.150">
    <property type="entry name" value="Vaccinia Virus protein VP39"/>
    <property type="match status" value="1"/>
</dbReference>
<organism evidence="2 3">
    <name type="scientific">Parabacteroides segnis</name>
    <dbReference type="NCBI Taxonomy" id="2763058"/>
    <lineage>
        <taxon>Bacteria</taxon>
        <taxon>Pseudomonadati</taxon>
        <taxon>Bacteroidota</taxon>
        <taxon>Bacteroidia</taxon>
        <taxon>Bacteroidales</taxon>
        <taxon>Tannerellaceae</taxon>
        <taxon>Parabacteroides</taxon>
    </lineage>
</organism>
<dbReference type="GO" id="GO:0032259">
    <property type="term" value="P:methylation"/>
    <property type="evidence" value="ECO:0007669"/>
    <property type="project" value="UniProtKB-KW"/>
</dbReference>
<keyword evidence="2" id="KW-0808">Transferase</keyword>
<evidence type="ECO:0000259" key="1">
    <source>
        <dbReference type="Pfam" id="PF08241"/>
    </source>
</evidence>
<dbReference type="Pfam" id="PF08241">
    <property type="entry name" value="Methyltransf_11"/>
    <property type="match status" value="1"/>
</dbReference>
<protein>
    <submittedName>
        <fullName evidence="2">Methyltransferase domain-containing protein</fullName>
    </submittedName>
</protein>
<feature type="domain" description="Methyltransferase type 11" evidence="1">
    <location>
        <begin position="47"/>
        <end position="98"/>
    </location>
</feature>
<dbReference type="Proteomes" id="UP000644010">
    <property type="component" value="Unassembled WGS sequence"/>
</dbReference>
<proteinExistence type="predicted"/>
<name>A0ABR7E5A3_9BACT</name>
<evidence type="ECO:0000313" key="3">
    <source>
        <dbReference type="Proteomes" id="UP000644010"/>
    </source>
</evidence>
<dbReference type="EMBL" id="JACOOI010000024">
    <property type="protein sequence ID" value="MBC5644967.1"/>
    <property type="molecule type" value="Genomic_DNA"/>
</dbReference>
<keyword evidence="3" id="KW-1185">Reference proteome</keyword>
<dbReference type="InterPro" id="IPR013216">
    <property type="entry name" value="Methyltransf_11"/>
</dbReference>
<accession>A0ABR7E5A3</accession>
<dbReference type="RefSeq" id="WP_186960730.1">
    <property type="nucleotide sequence ID" value="NZ_JACOOI010000024.1"/>
</dbReference>
<dbReference type="GO" id="GO:0008168">
    <property type="term" value="F:methyltransferase activity"/>
    <property type="evidence" value="ECO:0007669"/>
    <property type="project" value="UniProtKB-KW"/>
</dbReference>
<keyword evidence="2" id="KW-0489">Methyltransferase</keyword>
<sequence length="216" mass="25271">MKIRNAAKQVESYMKQKDIPYCLHLGCGRNLLSGWLNTDIEESIKGKVVCWDATKKYPLADNSIDYIFLEHMFEHLSLKDAVCLLSESKRVLKEGGVIRITLPDMQFLLDLYSFPEKYKTYLKWEIEHFLPEVEELFPGEYPEVFVINNFYRDWGHQVIYDYKTLEMLLRKCGYKNLTRCEVGKSEHAVLRNIEGHDTNTYPGLTKLESMIVEATV</sequence>